<protein>
    <submittedName>
        <fullName evidence="3">DNA-binding protein</fullName>
    </submittedName>
    <submittedName>
        <fullName evidence="2">Helix-turn-helix domain-containing protein</fullName>
    </submittedName>
</protein>
<dbReference type="Pfam" id="PF13556">
    <property type="entry name" value="HTH_30"/>
    <property type="match status" value="1"/>
</dbReference>
<evidence type="ECO:0000313" key="3">
    <source>
        <dbReference type="EMBL" id="GGJ06611.1"/>
    </source>
</evidence>
<dbReference type="InterPro" id="IPR025736">
    <property type="entry name" value="PucR_C-HTH_dom"/>
</dbReference>
<dbReference type="Proteomes" id="UP000597989">
    <property type="component" value="Unassembled WGS sequence"/>
</dbReference>
<sequence length="503" mass="53782">MVKLDRLINVLGGFGARLGTAPRDRSVELRSVAVHDPADPATGEEDVLLAVGVDADAAAGLLARTRAAVVVFRCPELDGAVLAAARERGVTVVLVDPAVSWGQVAGVVYGLVLEGRETEAGRGPTDLFALADALADSVGGPVTIEDHRSCVLAYSSRQHSADRARLATILGRRVPPEIRRMLAERGVFRHLRTSDAPIFVAPLEKDAEHGRVVVAVRAGKELLGSIWVESESPLAPPREAALVAGARTAALHLLRTRASADLERQVESDLVIGLLEGHADPAAVLSRLGLRSRRYRVVAVQVRAGPEAAPLLVFERATTGFGWSRPGRSALFANTVYTILPHEDAEPACAWARALVRDIDSDAAVLVGVGGAAEPAQLVDSRREADESLAVHATRGDRAPAVVYDDAWHEILLRRLRGAAAAGRAPDRGPVVELRRHDHEHGTSYVATLRAWLECQGDLAAAAARLGVHPNTVRYRMRKMAELTPLRLDDPDVRLAMIIALAV</sequence>
<evidence type="ECO:0000313" key="5">
    <source>
        <dbReference type="Proteomes" id="UP001500220"/>
    </source>
</evidence>
<keyword evidence="3" id="KW-0238">DNA-binding</keyword>
<reference evidence="3" key="3">
    <citation type="submission" date="2020-09" db="EMBL/GenBank/DDBJ databases">
        <authorList>
            <person name="Sun Q."/>
            <person name="Zhou Y."/>
        </authorList>
    </citation>
    <scope>NUCLEOTIDE SEQUENCE</scope>
    <source>
        <strain evidence="3">CGMCC 4.7206</strain>
    </source>
</reference>
<comment type="caution">
    <text evidence="3">The sequence shown here is derived from an EMBL/GenBank/DDBJ whole genome shotgun (WGS) entry which is preliminary data.</text>
</comment>
<evidence type="ECO:0000259" key="1">
    <source>
        <dbReference type="Pfam" id="PF13556"/>
    </source>
</evidence>
<evidence type="ECO:0000313" key="4">
    <source>
        <dbReference type="Proteomes" id="UP000597989"/>
    </source>
</evidence>
<dbReference type="EMBL" id="BAAAHC010000009">
    <property type="protein sequence ID" value="GAA0523759.1"/>
    <property type="molecule type" value="Genomic_DNA"/>
</dbReference>
<reference evidence="2 5" key="2">
    <citation type="journal article" date="2019" name="Int. J. Syst. Evol. Microbiol.">
        <title>The Global Catalogue of Microorganisms (GCM) 10K type strain sequencing project: providing services to taxonomists for standard genome sequencing and annotation.</title>
        <authorList>
            <consortium name="The Broad Institute Genomics Platform"/>
            <consortium name="The Broad Institute Genome Sequencing Center for Infectious Disease"/>
            <person name="Wu L."/>
            <person name="Ma J."/>
        </authorList>
    </citation>
    <scope>NUCLEOTIDE SEQUENCE [LARGE SCALE GENOMIC DNA]</scope>
    <source>
        <strain evidence="2 5">JCM 10664</strain>
    </source>
</reference>
<dbReference type="PANTHER" id="PTHR33744:SF17">
    <property type="entry name" value="CONSERVED PROTEIN"/>
    <property type="match status" value="1"/>
</dbReference>
<dbReference type="Proteomes" id="UP001500220">
    <property type="component" value="Unassembled WGS sequence"/>
</dbReference>
<dbReference type="RefSeq" id="WP_188991779.1">
    <property type="nucleotide sequence ID" value="NZ_BAAAHC010000009.1"/>
</dbReference>
<dbReference type="GO" id="GO:0003677">
    <property type="term" value="F:DNA binding"/>
    <property type="evidence" value="ECO:0007669"/>
    <property type="project" value="UniProtKB-KW"/>
</dbReference>
<name>A0A917KAA9_9PSEU</name>
<proteinExistence type="predicted"/>
<evidence type="ECO:0000313" key="2">
    <source>
        <dbReference type="EMBL" id="GAA0523759.1"/>
    </source>
</evidence>
<gene>
    <name evidence="2" type="ORF">GCM10009545_27570</name>
    <name evidence="3" type="ORF">GCM10011581_49450</name>
</gene>
<dbReference type="InterPro" id="IPR051448">
    <property type="entry name" value="CdaR-like_regulators"/>
</dbReference>
<keyword evidence="5" id="KW-1185">Reference proteome</keyword>
<reference evidence="2" key="4">
    <citation type="submission" date="2023-12" db="EMBL/GenBank/DDBJ databases">
        <authorList>
            <person name="Sun Q."/>
            <person name="Inoue M."/>
        </authorList>
    </citation>
    <scope>NUCLEOTIDE SEQUENCE</scope>
    <source>
        <strain evidence="2">JCM 10664</strain>
    </source>
</reference>
<dbReference type="Gene3D" id="1.10.10.2840">
    <property type="entry name" value="PucR C-terminal helix-turn-helix domain"/>
    <property type="match status" value="1"/>
</dbReference>
<reference evidence="3 4" key="1">
    <citation type="journal article" date="2014" name="Int. J. Syst. Evol. Microbiol.">
        <title>Complete genome sequence of Corynebacterium casei LMG S-19264T (=DSM 44701T), isolated from a smear-ripened cheese.</title>
        <authorList>
            <consortium name="US DOE Joint Genome Institute (JGI-PGF)"/>
            <person name="Walter F."/>
            <person name="Albersmeier A."/>
            <person name="Kalinowski J."/>
            <person name="Ruckert C."/>
        </authorList>
    </citation>
    <scope>NUCLEOTIDE SEQUENCE [LARGE SCALE GENOMIC DNA]</scope>
    <source>
        <strain evidence="3 4">CGMCC 4.7206</strain>
    </source>
</reference>
<feature type="domain" description="PucR C-terminal helix-turn-helix" evidence="1">
    <location>
        <begin position="446"/>
        <end position="502"/>
    </location>
</feature>
<accession>A0A917KAA9</accession>
<dbReference type="EMBL" id="BMMT01000028">
    <property type="protein sequence ID" value="GGJ06611.1"/>
    <property type="molecule type" value="Genomic_DNA"/>
</dbReference>
<dbReference type="InterPro" id="IPR042070">
    <property type="entry name" value="PucR_C-HTH_sf"/>
</dbReference>
<dbReference type="AlphaFoldDB" id="A0A917KAA9"/>
<dbReference type="PANTHER" id="PTHR33744">
    <property type="entry name" value="CARBOHYDRATE DIACID REGULATOR"/>
    <property type="match status" value="1"/>
</dbReference>
<organism evidence="3 4">
    <name type="scientific">Saccharopolyspora thermophila</name>
    <dbReference type="NCBI Taxonomy" id="89367"/>
    <lineage>
        <taxon>Bacteria</taxon>
        <taxon>Bacillati</taxon>
        <taxon>Actinomycetota</taxon>
        <taxon>Actinomycetes</taxon>
        <taxon>Pseudonocardiales</taxon>
        <taxon>Pseudonocardiaceae</taxon>
        <taxon>Saccharopolyspora</taxon>
    </lineage>
</organism>